<dbReference type="AlphaFoldDB" id="A0A388JWY2"/>
<feature type="domain" description="Dienelactone hydrolase" evidence="6">
    <location>
        <begin position="31"/>
        <end position="226"/>
    </location>
</feature>
<dbReference type="Gramene" id="GBG62324">
    <property type="protein sequence ID" value="GBG62324"/>
    <property type="gene ID" value="CBR_g29932"/>
</dbReference>
<comment type="similarity">
    <text evidence="2">Belongs to the dienelactone hydrolase family.</text>
</comment>
<dbReference type="EMBL" id="BFEA01000027">
    <property type="protein sequence ID" value="GBG62324.1"/>
    <property type="molecule type" value="Genomic_DNA"/>
</dbReference>
<keyword evidence="5" id="KW-0378">Hydrolase</keyword>
<dbReference type="PANTHER" id="PTHR46812:SF1">
    <property type="entry name" value="CARBOXYMETHYLENEBUTENOLIDASE HOMOLOG"/>
    <property type="match status" value="1"/>
</dbReference>
<evidence type="ECO:0000256" key="3">
    <source>
        <dbReference type="ARBA" id="ARBA00014180"/>
    </source>
</evidence>
<keyword evidence="8" id="KW-1185">Reference proteome</keyword>
<proteinExistence type="inferred from homology"/>
<dbReference type="ESTHER" id="chabu-a0a388jwy2">
    <property type="family name" value="CMBL"/>
</dbReference>
<evidence type="ECO:0000259" key="6">
    <source>
        <dbReference type="Pfam" id="PF01738"/>
    </source>
</evidence>
<dbReference type="InterPro" id="IPR029058">
    <property type="entry name" value="AB_hydrolase_fold"/>
</dbReference>
<reference evidence="7 8" key="1">
    <citation type="journal article" date="2018" name="Cell">
        <title>The Chara Genome: Secondary Complexity and Implications for Plant Terrestrialization.</title>
        <authorList>
            <person name="Nishiyama T."/>
            <person name="Sakayama H."/>
            <person name="Vries J.D."/>
            <person name="Buschmann H."/>
            <person name="Saint-Marcoux D."/>
            <person name="Ullrich K.K."/>
            <person name="Haas F.B."/>
            <person name="Vanderstraeten L."/>
            <person name="Becker D."/>
            <person name="Lang D."/>
            <person name="Vosolsobe S."/>
            <person name="Rombauts S."/>
            <person name="Wilhelmsson P.K.I."/>
            <person name="Janitza P."/>
            <person name="Kern R."/>
            <person name="Heyl A."/>
            <person name="Rumpler F."/>
            <person name="Villalobos L.I.A.C."/>
            <person name="Clay J.M."/>
            <person name="Skokan R."/>
            <person name="Toyoda A."/>
            <person name="Suzuki Y."/>
            <person name="Kagoshima H."/>
            <person name="Schijlen E."/>
            <person name="Tajeshwar N."/>
            <person name="Catarino B."/>
            <person name="Hetherington A.J."/>
            <person name="Saltykova A."/>
            <person name="Bonnot C."/>
            <person name="Breuninger H."/>
            <person name="Symeonidi A."/>
            <person name="Radhakrishnan G.V."/>
            <person name="Van Nieuwerburgh F."/>
            <person name="Deforce D."/>
            <person name="Chang C."/>
            <person name="Karol K.G."/>
            <person name="Hedrich R."/>
            <person name="Ulvskov P."/>
            <person name="Glockner G."/>
            <person name="Delwiche C.F."/>
            <person name="Petrasek J."/>
            <person name="Van de Peer Y."/>
            <person name="Friml J."/>
            <person name="Beilby M."/>
            <person name="Dolan L."/>
            <person name="Kohara Y."/>
            <person name="Sugano S."/>
            <person name="Fujiyama A."/>
            <person name="Delaux P.-M."/>
            <person name="Quint M."/>
            <person name="TheiBen G."/>
            <person name="Hagemann M."/>
            <person name="Harholt J."/>
            <person name="Dunand C."/>
            <person name="Zachgo S."/>
            <person name="Langdale J."/>
            <person name="Maumus F."/>
            <person name="Straeten D.V.D."/>
            <person name="Gould S.B."/>
            <person name="Rensing S.A."/>
        </authorList>
    </citation>
    <scope>NUCLEOTIDE SEQUENCE [LARGE SCALE GENOMIC DNA]</scope>
    <source>
        <strain evidence="7 8">S276</strain>
    </source>
</reference>
<evidence type="ECO:0000256" key="5">
    <source>
        <dbReference type="ARBA" id="ARBA00022801"/>
    </source>
</evidence>
<dbReference type="Gene3D" id="3.40.50.1820">
    <property type="entry name" value="alpha/beta hydrolase"/>
    <property type="match status" value="1"/>
</dbReference>
<evidence type="ECO:0000313" key="8">
    <source>
        <dbReference type="Proteomes" id="UP000265515"/>
    </source>
</evidence>
<organism evidence="7 8">
    <name type="scientific">Chara braunii</name>
    <name type="common">Braun's stonewort</name>
    <dbReference type="NCBI Taxonomy" id="69332"/>
    <lineage>
        <taxon>Eukaryota</taxon>
        <taxon>Viridiplantae</taxon>
        <taxon>Streptophyta</taxon>
        <taxon>Charophyceae</taxon>
        <taxon>Charales</taxon>
        <taxon>Characeae</taxon>
        <taxon>Chara</taxon>
    </lineage>
</organism>
<dbReference type="GO" id="GO:0016787">
    <property type="term" value="F:hydrolase activity"/>
    <property type="evidence" value="ECO:0007669"/>
    <property type="project" value="UniProtKB-KW"/>
</dbReference>
<keyword evidence="4" id="KW-0963">Cytoplasm</keyword>
<comment type="subcellular location">
    <subcellularLocation>
        <location evidence="1">Cytoplasm</location>
        <location evidence="1">Cytosol</location>
    </subcellularLocation>
</comment>
<dbReference type="Pfam" id="PF01738">
    <property type="entry name" value="DLH"/>
    <property type="match status" value="1"/>
</dbReference>
<accession>A0A388JWY2</accession>
<dbReference type="GO" id="GO:0005829">
    <property type="term" value="C:cytosol"/>
    <property type="evidence" value="ECO:0007669"/>
    <property type="project" value="UniProtKB-SubCell"/>
</dbReference>
<evidence type="ECO:0000313" key="7">
    <source>
        <dbReference type="EMBL" id="GBG62324.1"/>
    </source>
</evidence>
<dbReference type="InterPro" id="IPR002925">
    <property type="entry name" value="Dienelactn_hydro"/>
</dbReference>
<dbReference type="PANTHER" id="PTHR46812">
    <property type="entry name" value="CARBOXYMETHYLENEBUTENOLIDASE HOMOLOG"/>
    <property type="match status" value="1"/>
</dbReference>
<evidence type="ECO:0000256" key="1">
    <source>
        <dbReference type="ARBA" id="ARBA00004514"/>
    </source>
</evidence>
<gene>
    <name evidence="7" type="ORF">CBR_g29932</name>
</gene>
<evidence type="ECO:0000256" key="2">
    <source>
        <dbReference type="ARBA" id="ARBA00008456"/>
    </source>
</evidence>
<evidence type="ECO:0000256" key="4">
    <source>
        <dbReference type="ARBA" id="ARBA00022490"/>
    </source>
</evidence>
<dbReference type="Proteomes" id="UP000265515">
    <property type="component" value="Unassembled WGS sequence"/>
</dbReference>
<comment type="caution">
    <text evidence="7">The sequence shown here is derived from an EMBL/GenBank/DDBJ whole genome shotgun (WGS) entry which is preliminary data.</text>
</comment>
<dbReference type="InterPro" id="IPR042946">
    <property type="entry name" value="CMBL"/>
</dbReference>
<sequence length="241" mass="26309">MDCRRARSLRLEIQPEVTTTNITLGSGKDTFEGYIVKPGDGRVKAVTILLPDVKGILGKGSRAFAVRLSSRSRYAVVVPDLFRGNPFRQEAATATLEDFMKWLVGHPANRVAGDIDTTISYAAQTYGKLPLGILGFCFGGGKVMSTLGRDRGANIKAGVSFYGTPLNVTDAVNIRAPILMILGGNDSFVDPEPYYEAKELMDSVPSPVPSKIIVYQNSPHAFAHEIQREHLIVFLVHREST</sequence>
<dbReference type="OMA" id="YEAKELM"/>
<name>A0A388JWY2_CHABU</name>
<protein>
    <recommendedName>
        <fullName evidence="3">Carboxymethylenebutenolidase homolog</fullName>
    </recommendedName>
</protein>
<dbReference type="STRING" id="69332.A0A388JWY2"/>
<dbReference type="SUPFAM" id="SSF53474">
    <property type="entry name" value="alpha/beta-Hydrolases"/>
    <property type="match status" value="1"/>
</dbReference>
<dbReference type="OrthoDB" id="17560at2759"/>